<dbReference type="InterPro" id="IPR015943">
    <property type="entry name" value="WD40/YVTN_repeat-like_dom_sf"/>
</dbReference>
<reference evidence="1" key="1">
    <citation type="submission" date="2023-03" db="EMBL/GenBank/DDBJ databases">
        <title>Lomoglobus Profundus gen. nov., sp. nov., a novel member of the phylum Verrucomicrobia, isolated from deep-marine sediment of South China Sea.</title>
        <authorList>
            <person name="Ahmad T."/>
            <person name="Ishaq S.E."/>
            <person name="Wang F."/>
        </authorList>
    </citation>
    <scope>NUCLEOTIDE SEQUENCE</scope>
    <source>
        <strain evidence="1">LMO-M01</strain>
    </source>
</reference>
<proteinExistence type="predicted"/>
<name>A0AAE9ZYG6_9BACT</name>
<dbReference type="SUPFAM" id="SSF101898">
    <property type="entry name" value="NHL repeat"/>
    <property type="match status" value="2"/>
</dbReference>
<protein>
    <submittedName>
        <fullName evidence="1">Uncharacterized protein</fullName>
    </submittedName>
</protein>
<dbReference type="Proteomes" id="UP001218638">
    <property type="component" value="Chromosome"/>
</dbReference>
<dbReference type="InterPro" id="IPR011044">
    <property type="entry name" value="Quino_amine_DH_bsu"/>
</dbReference>
<sequence>MISIVSIRRLGKLLGLGLLLTGPVLHAASSAPRELGVPVKGVSWTRVHAGATADGEPSILLTMSQNNGGFFVAEVDPVTGHCRQFSPVDRKNSTFSTASFRSLRTGILYIGSAWDAHLHRFDPAHPERGIEDLGKIDDAATFPTGITESPDGSLWIGTYPEARLIRYQPDTGEFTQFGPMHEDENYLYPLAGDDGSVAALVRVIRPHIVVVDPITGEHREVGPAITDTTDESQFIKFFTGVDRRLYLSTHGGDFRVNGMMLEPAPVLPAPLAGIHAAGEHRYQAPVTMPGGWQAHFVDEKFGAPRDLLLTNVDPTVASRRLQLDWKGNGSNVHVIEEGPDGMLYGSSYLPNRLYRAATDGTVVEDLGAHSLAGGQAYSAATFDGKVYLASYPGSRLSVYDPNRPLRFGTEPSDNPRDLGRLDHIGYRPNAMIATPRGKLWMASGPAYGLVGGTLAWYEPGTGASESHRSIVEGLSPASLLWLPGTERLLVGMSVEVGTGADVVRTDATWALWDPEKDELVWADDFGIEDMADVVSLAPAGNGLVYALIGRGDHILTAGGEPIGVRLALIDPAARKLIGITWLPKDFGPLAWHGADALRISERGNIYGVTANCVYRIAPGTVDVERVWQLDDPVLREGVWLTSLTPNAIDIVGPIIGNELFFATGWKLRAITLPE</sequence>
<dbReference type="KEGG" id="slom:PXH66_00695"/>
<dbReference type="EMBL" id="CP119075">
    <property type="protein sequence ID" value="WED65365.1"/>
    <property type="molecule type" value="Genomic_DNA"/>
</dbReference>
<evidence type="ECO:0000313" key="2">
    <source>
        <dbReference type="Proteomes" id="UP001218638"/>
    </source>
</evidence>
<organism evidence="1 2">
    <name type="scientific">Synoicihabitans lomoniglobus</name>
    <dbReference type="NCBI Taxonomy" id="2909285"/>
    <lineage>
        <taxon>Bacteria</taxon>
        <taxon>Pseudomonadati</taxon>
        <taxon>Verrucomicrobiota</taxon>
        <taxon>Opitutia</taxon>
        <taxon>Opitutales</taxon>
        <taxon>Opitutaceae</taxon>
        <taxon>Synoicihabitans</taxon>
    </lineage>
</organism>
<dbReference type="AlphaFoldDB" id="A0AAE9ZYG6"/>
<accession>A0AAE9ZYG6</accession>
<evidence type="ECO:0000313" key="1">
    <source>
        <dbReference type="EMBL" id="WED65365.1"/>
    </source>
</evidence>
<gene>
    <name evidence="1" type="ORF">PXH66_00695</name>
</gene>
<dbReference type="SUPFAM" id="SSF50969">
    <property type="entry name" value="YVTN repeat-like/Quinoprotein amine dehydrogenase"/>
    <property type="match status" value="1"/>
</dbReference>
<dbReference type="Gene3D" id="2.130.10.10">
    <property type="entry name" value="YVTN repeat-like/Quinoprotein amine dehydrogenase"/>
    <property type="match status" value="1"/>
</dbReference>
<dbReference type="RefSeq" id="WP_330929312.1">
    <property type="nucleotide sequence ID" value="NZ_CP119075.1"/>
</dbReference>
<keyword evidence="2" id="KW-1185">Reference proteome</keyword>